<dbReference type="Proteomes" id="UP000217768">
    <property type="component" value="Unassembled WGS sequence"/>
</dbReference>
<comment type="caution">
    <text evidence="2">The sequence shown here is derived from an EMBL/GenBank/DDBJ whole genome shotgun (WGS) entry which is preliminary data.</text>
</comment>
<evidence type="ECO:0000313" key="2">
    <source>
        <dbReference type="EMBL" id="PBA27353.1"/>
    </source>
</evidence>
<reference evidence="2 3" key="1">
    <citation type="submission" date="2017-08" db="EMBL/GenBank/DDBJ databases">
        <title>Phylogenetic analysis of Mycobacterium avium complex whole genomes.</title>
        <authorList>
            <person name="Caverly L.J."/>
            <person name="Spilker T."/>
            <person name="Lipuma J."/>
        </authorList>
    </citation>
    <scope>NUCLEOTIDE SEQUENCE [LARGE SCALE GENOMIC DNA]</scope>
    <source>
        <strain evidence="2 3">FLAC0165</strain>
    </source>
</reference>
<evidence type="ECO:0000313" key="3">
    <source>
        <dbReference type="Proteomes" id="UP000217768"/>
    </source>
</evidence>
<dbReference type="OrthoDB" id="4752687at2"/>
<feature type="region of interest" description="Disordered" evidence="1">
    <location>
        <begin position="86"/>
        <end position="120"/>
    </location>
</feature>
<gene>
    <name evidence="2" type="ORF">CKJ66_08790</name>
</gene>
<name>A0A2A2ZXJ3_MYCAV</name>
<accession>A0A2A2ZXJ3</accession>
<sequence length="120" mass="13002">MDLTGYEGDAMPTGYESTPHGEKAVSAEDVELAELRAAKARERAARAGLSAARSFEESAVQHERVAKTQDWTVQQGVPEVDMHRASAIKHRQAAAEDRKLAERKRRESAADLASPASASD</sequence>
<feature type="compositionally biased region" description="Basic and acidic residues" evidence="1">
    <location>
        <begin position="93"/>
        <end position="109"/>
    </location>
</feature>
<evidence type="ECO:0000256" key="1">
    <source>
        <dbReference type="SAM" id="MobiDB-lite"/>
    </source>
</evidence>
<dbReference type="GeneID" id="75269337"/>
<dbReference type="AlphaFoldDB" id="A0A2A2ZXJ3"/>
<dbReference type="RefSeq" id="WP_003873187.1">
    <property type="nucleotide sequence ID" value="NZ_CABMGM010000218.1"/>
</dbReference>
<feature type="compositionally biased region" description="Low complexity" evidence="1">
    <location>
        <begin position="110"/>
        <end position="120"/>
    </location>
</feature>
<feature type="region of interest" description="Disordered" evidence="1">
    <location>
        <begin position="1"/>
        <end position="23"/>
    </location>
</feature>
<protein>
    <submittedName>
        <fullName evidence="2">Uncharacterized protein</fullName>
    </submittedName>
</protein>
<organism evidence="2 3">
    <name type="scientific">Mycobacterium avium</name>
    <dbReference type="NCBI Taxonomy" id="1764"/>
    <lineage>
        <taxon>Bacteria</taxon>
        <taxon>Bacillati</taxon>
        <taxon>Actinomycetota</taxon>
        <taxon>Actinomycetes</taxon>
        <taxon>Mycobacteriales</taxon>
        <taxon>Mycobacteriaceae</taxon>
        <taxon>Mycobacterium</taxon>
        <taxon>Mycobacterium avium complex (MAC)</taxon>
    </lineage>
</organism>
<proteinExistence type="predicted"/>
<dbReference type="EMBL" id="NSFD01000010">
    <property type="protein sequence ID" value="PBA27353.1"/>
    <property type="molecule type" value="Genomic_DNA"/>
</dbReference>